<dbReference type="Proteomes" id="UP000023152">
    <property type="component" value="Unassembled WGS sequence"/>
</dbReference>
<evidence type="ECO:0000256" key="1">
    <source>
        <dbReference type="SAM" id="MobiDB-lite"/>
    </source>
</evidence>
<keyword evidence="3" id="KW-1185">Reference proteome</keyword>
<feature type="compositionally biased region" description="Polar residues" evidence="1">
    <location>
        <begin position="221"/>
        <end position="235"/>
    </location>
</feature>
<feature type="compositionally biased region" description="Polar residues" evidence="1">
    <location>
        <begin position="244"/>
        <end position="260"/>
    </location>
</feature>
<sequence>MTEKLLMELQMLESIQRTSRQLQSLHAFANFTRVQVNFLYCFLLLLVCLFEQKKRQACVCCKDRQELAHVFEKYQQEINFQREQQRITEQMAQQQFLHLKDMSVEMCKVLTNTSLSTRNELYKISQDLLVSYKQELSQEQKINNEKQLQLSTALNQALQLLSQYKESHDKTMEKEHQKTVAQQLRQENFEQLQENYAMLDRMKLLLAKKQEKLISKPKKFSSAQTSPPIQPNLTTVPEKKTAKQADTTSKSPKFRNQYTLKNDLPKNDTVSHSAGYDEDDDFNEVTTQYSKNNHTNDTEVIEEENDIVLEQSQHSNCKEEKETIEVETESEEAFPTNETKIESEPDANVKEHDLDCTDRIEKSITDECVSDQCKDVLIQPQMALSQAVKSQEKESIHSGNTEISFELSEPDAKPKDNGHANGSNCSDTIYESDQAEDIEDEINIEEEEEEEECKEEHELQSCPETQRQQIKPFVFCNGDDPLKTQLKIESVETCSTSSPKSESTRLCDNVESLKQKTTDEVDTSHSVISEESMDQFLPEPQTETNGLTKADHGDLSNIEKKDKDEDSIVKTLEQINKNLTFWVVPFLNFSFCTFQKNNEQNQLSKTTDQTVAQSNENIILEAMHMNIKTDNSLNEKSDKVINPRNDSAADIETSLEDACHDISLITTTLKRKLTEAEINKTADDLAKSMLSDMLSIVWSDAMSIAQSRNFAPISFLGLASVSNRNAIPQDLWKLKIQTSKKFVGTYVRMVLERAPKLDWTSKSTVQIEMSVFAALESAANVLLYIFLSYLLIHRDNRITPICLGLDDDIHLQRSDAQQQFNAVIFDTLNETLVEALPYQGNKSPEEWSKEVSSKFWRPPSMEAIITSVCKKMQQFKNISQGYVVNSQGFSWVMESYEILLNGKNVDDVKAISKQWIEDLEQNHIWHSIDSYELQLREELTQHVFEHCLEDVILELNSIFQTSIFILFCLCWLNIILLSILLFNLKEKFSIILINFALNYSKLKNYL</sequence>
<name>X6PDT8_RETFI</name>
<dbReference type="AlphaFoldDB" id="X6PDT8"/>
<feature type="compositionally biased region" description="Polar residues" evidence="1">
    <location>
        <begin position="420"/>
        <end position="431"/>
    </location>
</feature>
<feature type="region of interest" description="Disordered" evidence="1">
    <location>
        <begin position="408"/>
        <end position="464"/>
    </location>
</feature>
<feature type="region of interest" description="Disordered" evidence="1">
    <location>
        <begin position="535"/>
        <end position="554"/>
    </location>
</feature>
<gene>
    <name evidence="2" type="ORF">RFI_01232</name>
</gene>
<evidence type="ECO:0000313" key="2">
    <source>
        <dbReference type="EMBL" id="ETO35832.1"/>
    </source>
</evidence>
<feature type="compositionally biased region" description="Acidic residues" evidence="1">
    <location>
        <begin position="433"/>
        <end position="453"/>
    </location>
</feature>
<feature type="compositionally biased region" description="Basic and acidic residues" evidence="1">
    <location>
        <begin position="339"/>
        <end position="354"/>
    </location>
</feature>
<accession>X6PDT8</accession>
<proteinExistence type="predicted"/>
<feature type="region of interest" description="Disordered" evidence="1">
    <location>
        <begin position="217"/>
        <end position="280"/>
    </location>
</feature>
<evidence type="ECO:0000313" key="3">
    <source>
        <dbReference type="Proteomes" id="UP000023152"/>
    </source>
</evidence>
<organism evidence="2 3">
    <name type="scientific">Reticulomyxa filosa</name>
    <dbReference type="NCBI Taxonomy" id="46433"/>
    <lineage>
        <taxon>Eukaryota</taxon>
        <taxon>Sar</taxon>
        <taxon>Rhizaria</taxon>
        <taxon>Retaria</taxon>
        <taxon>Foraminifera</taxon>
        <taxon>Monothalamids</taxon>
        <taxon>Reticulomyxidae</taxon>
        <taxon>Reticulomyxa</taxon>
    </lineage>
</organism>
<protein>
    <submittedName>
        <fullName evidence="2">Uncharacterized protein</fullName>
    </submittedName>
</protein>
<dbReference type="EMBL" id="ASPP01001240">
    <property type="protein sequence ID" value="ETO35832.1"/>
    <property type="molecule type" value="Genomic_DNA"/>
</dbReference>
<comment type="caution">
    <text evidence="2">The sequence shown here is derived from an EMBL/GenBank/DDBJ whole genome shotgun (WGS) entry which is preliminary data.</text>
</comment>
<reference evidence="2 3" key="1">
    <citation type="journal article" date="2013" name="Curr. Biol.">
        <title>The Genome of the Foraminiferan Reticulomyxa filosa.</title>
        <authorList>
            <person name="Glockner G."/>
            <person name="Hulsmann N."/>
            <person name="Schleicher M."/>
            <person name="Noegel A.A."/>
            <person name="Eichinger L."/>
            <person name="Gallinger C."/>
            <person name="Pawlowski J."/>
            <person name="Sierra R."/>
            <person name="Euteneuer U."/>
            <person name="Pillet L."/>
            <person name="Moustafa A."/>
            <person name="Platzer M."/>
            <person name="Groth M."/>
            <person name="Szafranski K."/>
            <person name="Schliwa M."/>
        </authorList>
    </citation>
    <scope>NUCLEOTIDE SEQUENCE [LARGE SCALE GENOMIC DNA]</scope>
</reference>
<feature type="region of interest" description="Disordered" evidence="1">
    <location>
        <begin position="313"/>
        <end position="354"/>
    </location>
</feature>